<keyword evidence="2" id="KW-1185">Reference proteome</keyword>
<dbReference type="Proteomes" id="UP001165064">
    <property type="component" value="Unassembled WGS sequence"/>
</dbReference>
<reference evidence="1" key="1">
    <citation type="submission" date="2023-04" db="EMBL/GenBank/DDBJ databases">
        <title>Ambrosiozyma monospora NBRC 10751.</title>
        <authorList>
            <person name="Ichikawa N."/>
            <person name="Sato H."/>
            <person name="Tonouchi N."/>
        </authorList>
    </citation>
    <scope>NUCLEOTIDE SEQUENCE</scope>
    <source>
        <strain evidence="1">NBRC 10751</strain>
    </source>
</reference>
<dbReference type="EMBL" id="BSXS01001096">
    <property type="protein sequence ID" value="GME75042.1"/>
    <property type="molecule type" value="Genomic_DNA"/>
</dbReference>
<protein>
    <submittedName>
        <fullName evidence="1">Unnamed protein product</fullName>
    </submittedName>
</protein>
<name>A0ACB5SWT7_AMBMO</name>
<gene>
    <name evidence="1" type="ORF">Amon02_000200200</name>
</gene>
<sequence length="387" mass="42650">MTELSKTNLFKPIKVGTIELKHRIALAPMTRLRGDPKDFTGTDLMKTHYEDRAKNNGGLLIADGACVSWAGSGHPNGIMYRSKEQAEKFKPIVTAVHEAGSFFSAQVAHIGRTAIPAVMKSRELRLIGPSAGIFADSDAEKAAKEAGVTLEEMTLDDIKELKEDFVISAKNAIEISGFDFVEIHGATNFTLAQFLDVGANKRTDKYGGSIENRARLILEVVDGLIEAVGAEKVGIRLSPYMEFNGGSGVNGEIHCIAQYAYLYSELEKRAKEGKRLAYVSNVEPRISKIDNNGEPALTPEYSFEWASQIWKGVLIRAGGYLHDPEFKNLIADVNADDRTIIAFGRYFTSNPDLPSRLKSGYPLTPYDRNTFYTPGPEGYNTFTTYSN</sequence>
<evidence type="ECO:0000313" key="1">
    <source>
        <dbReference type="EMBL" id="GME75042.1"/>
    </source>
</evidence>
<evidence type="ECO:0000313" key="2">
    <source>
        <dbReference type="Proteomes" id="UP001165064"/>
    </source>
</evidence>
<accession>A0ACB5SWT7</accession>
<comment type="caution">
    <text evidence="1">The sequence shown here is derived from an EMBL/GenBank/DDBJ whole genome shotgun (WGS) entry which is preliminary data.</text>
</comment>
<organism evidence="1 2">
    <name type="scientific">Ambrosiozyma monospora</name>
    <name type="common">Yeast</name>
    <name type="synonym">Endomycopsis monosporus</name>
    <dbReference type="NCBI Taxonomy" id="43982"/>
    <lineage>
        <taxon>Eukaryota</taxon>
        <taxon>Fungi</taxon>
        <taxon>Dikarya</taxon>
        <taxon>Ascomycota</taxon>
        <taxon>Saccharomycotina</taxon>
        <taxon>Pichiomycetes</taxon>
        <taxon>Pichiales</taxon>
        <taxon>Pichiaceae</taxon>
        <taxon>Ambrosiozyma</taxon>
    </lineage>
</organism>
<proteinExistence type="predicted"/>